<dbReference type="InterPro" id="IPR000245">
    <property type="entry name" value="ATPase_proteolipid_csu"/>
</dbReference>
<dbReference type="PANTHER" id="PTHR10263">
    <property type="entry name" value="V-TYPE PROTON ATPASE PROTEOLIPID SUBUNIT"/>
    <property type="match status" value="1"/>
</dbReference>
<evidence type="ECO:0000256" key="3">
    <source>
        <dbReference type="ARBA" id="ARBA00022448"/>
    </source>
</evidence>
<dbReference type="Gene3D" id="1.20.120.610">
    <property type="entry name" value="lithium bound rotor ring of v- atpase"/>
    <property type="match status" value="2"/>
</dbReference>
<keyword evidence="5 9" id="KW-0375">Hydrogen ion transport</keyword>
<feature type="domain" description="V-ATPase proteolipid subunit C-like" evidence="10">
    <location>
        <begin position="195"/>
        <end position="221"/>
    </location>
</feature>
<dbReference type="InterPro" id="IPR035921">
    <property type="entry name" value="F/V-ATP_Csub_sf"/>
</dbReference>
<feature type="transmembrane region" description="Helical" evidence="9">
    <location>
        <begin position="196"/>
        <end position="221"/>
    </location>
</feature>
<dbReference type="AlphaFoldDB" id="A0ABD3RYG3"/>
<keyword evidence="7 9" id="KW-0406">Ion transport</keyword>
<evidence type="ECO:0000313" key="11">
    <source>
        <dbReference type="EMBL" id="KAL3817236.1"/>
    </source>
</evidence>
<feature type="transmembrane region" description="Helical" evidence="9">
    <location>
        <begin position="127"/>
        <end position="151"/>
    </location>
</feature>
<feature type="domain" description="V-ATPase proteolipid subunit C-like" evidence="10">
    <location>
        <begin position="47"/>
        <end position="106"/>
    </location>
</feature>
<keyword evidence="9" id="KW-0926">Vacuole</keyword>
<dbReference type="NCBIfam" id="TIGR01100">
    <property type="entry name" value="V_ATP_synt_C"/>
    <property type="match status" value="1"/>
</dbReference>
<evidence type="ECO:0000256" key="8">
    <source>
        <dbReference type="ARBA" id="ARBA00023136"/>
    </source>
</evidence>
<proteinExistence type="inferred from homology"/>
<dbReference type="CDD" id="cd18176">
    <property type="entry name" value="ATP-synt_Vo_c_ATP6C_rpt2"/>
    <property type="match status" value="1"/>
</dbReference>
<dbReference type="InterPro" id="IPR002379">
    <property type="entry name" value="ATPase_proteolipid_c-like_dom"/>
</dbReference>
<name>A0ABD3RYG3_9STRA</name>
<sequence length="229" mass="23590">MQAAFIRKIKNQHVLFCCPVYFHSSTMVSVTAGYDTCPDWAPAFGYIGAASCIILANFGSAWGTWQAGLGVCKMGIDYPKGVIKNIVPIVMAGVLGIYGLIVAVILTQSIRPPASDGTTSYSMFNGYAHMAAGLCCGISCLAAGGTIGVIGDAGVQGFGLRASGGKRAWAGEDGGGDDVGLGGNSEASNAEGANKLYVGLLIMLIFSEALALYGLIVALILSQHSYVCE</sequence>
<dbReference type="SUPFAM" id="SSF81333">
    <property type="entry name" value="F1F0 ATP synthase subunit C"/>
    <property type="match status" value="2"/>
</dbReference>
<comment type="subcellular location">
    <subcellularLocation>
        <location evidence="1">Membrane</location>
        <topology evidence="1">Multi-pass membrane protein</topology>
    </subcellularLocation>
    <subcellularLocation>
        <location evidence="9">Vacuole membrane</location>
        <topology evidence="9">Multi-pass membrane protein</topology>
    </subcellularLocation>
</comment>
<evidence type="ECO:0000256" key="5">
    <source>
        <dbReference type="ARBA" id="ARBA00022781"/>
    </source>
</evidence>
<organism evidence="11 12">
    <name type="scientific">Cyclostephanos tholiformis</name>
    <dbReference type="NCBI Taxonomy" id="382380"/>
    <lineage>
        <taxon>Eukaryota</taxon>
        <taxon>Sar</taxon>
        <taxon>Stramenopiles</taxon>
        <taxon>Ochrophyta</taxon>
        <taxon>Bacillariophyta</taxon>
        <taxon>Coscinodiscophyceae</taxon>
        <taxon>Thalassiosirophycidae</taxon>
        <taxon>Stephanodiscales</taxon>
        <taxon>Stephanodiscaceae</taxon>
        <taxon>Cyclostephanos</taxon>
    </lineage>
</organism>
<evidence type="ECO:0000256" key="6">
    <source>
        <dbReference type="ARBA" id="ARBA00022989"/>
    </source>
</evidence>
<dbReference type="Pfam" id="PF00137">
    <property type="entry name" value="ATP-synt_C"/>
    <property type="match status" value="2"/>
</dbReference>
<keyword evidence="4 9" id="KW-0812">Transmembrane</keyword>
<dbReference type="Proteomes" id="UP001530377">
    <property type="component" value="Unassembled WGS sequence"/>
</dbReference>
<dbReference type="GO" id="GO:1902600">
    <property type="term" value="P:proton transmembrane transport"/>
    <property type="evidence" value="ECO:0007669"/>
    <property type="project" value="UniProtKB-KW"/>
</dbReference>
<evidence type="ECO:0000313" key="12">
    <source>
        <dbReference type="Proteomes" id="UP001530377"/>
    </source>
</evidence>
<dbReference type="CDD" id="cd18175">
    <property type="entry name" value="ATP-synt_Vo_c_ATP6C_rpt1"/>
    <property type="match status" value="1"/>
</dbReference>
<keyword evidence="8 9" id="KW-0472">Membrane</keyword>
<keyword evidence="6 9" id="KW-1133">Transmembrane helix</keyword>
<protein>
    <recommendedName>
        <fullName evidence="9">V-type proton ATPase proteolipid subunit</fullName>
    </recommendedName>
</protein>
<keyword evidence="3 9" id="KW-0813">Transport</keyword>
<dbReference type="PRINTS" id="PR00122">
    <property type="entry name" value="VACATPASE"/>
</dbReference>
<feature type="transmembrane region" description="Helical" evidence="9">
    <location>
        <begin position="86"/>
        <end position="107"/>
    </location>
</feature>
<gene>
    <name evidence="11" type="ORF">ACHAXA_009523</name>
</gene>
<evidence type="ECO:0000256" key="7">
    <source>
        <dbReference type="ARBA" id="ARBA00023065"/>
    </source>
</evidence>
<evidence type="ECO:0000256" key="4">
    <source>
        <dbReference type="ARBA" id="ARBA00022692"/>
    </source>
</evidence>
<evidence type="ECO:0000256" key="2">
    <source>
        <dbReference type="ARBA" id="ARBA00007296"/>
    </source>
</evidence>
<comment type="similarity">
    <text evidence="2 9">Belongs to the V-ATPase proteolipid subunit family.</text>
</comment>
<evidence type="ECO:0000256" key="1">
    <source>
        <dbReference type="ARBA" id="ARBA00004141"/>
    </source>
</evidence>
<keyword evidence="12" id="KW-1185">Reference proteome</keyword>
<evidence type="ECO:0000259" key="10">
    <source>
        <dbReference type="Pfam" id="PF00137"/>
    </source>
</evidence>
<reference evidence="11 12" key="1">
    <citation type="submission" date="2024-10" db="EMBL/GenBank/DDBJ databases">
        <title>Updated reference genomes for cyclostephanoid diatoms.</title>
        <authorList>
            <person name="Roberts W.R."/>
            <person name="Alverson A.J."/>
        </authorList>
    </citation>
    <scope>NUCLEOTIDE SEQUENCE [LARGE SCALE GENOMIC DNA]</scope>
    <source>
        <strain evidence="11 12">AJA228-03</strain>
    </source>
</reference>
<dbReference type="EMBL" id="JALLPB020000113">
    <property type="protein sequence ID" value="KAL3817236.1"/>
    <property type="molecule type" value="Genomic_DNA"/>
</dbReference>
<feature type="transmembrane region" description="Helical" evidence="9">
    <location>
        <begin position="43"/>
        <end position="65"/>
    </location>
</feature>
<accession>A0ABD3RYG3</accession>
<evidence type="ECO:0000256" key="9">
    <source>
        <dbReference type="RuleBase" id="RU363060"/>
    </source>
</evidence>
<dbReference type="InterPro" id="IPR011555">
    <property type="entry name" value="ATPase_proteolipid_su_C_euk"/>
</dbReference>
<comment type="caution">
    <text evidence="11">The sequence shown here is derived from an EMBL/GenBank/DDBJ whole genome shotgun (WGS) entry which is preliminary data.</text>
</comment>
<dbReference type="GO" id="GO:0005774">
    <property type="term" value="C:vacuolar membrane"/>
    <property type="evidence" value="ECO:0007669"/>
    <property type="project" value="UniProtKB-SubCell"/>
</dbReference>